<feature type="chain" id="PRO_5047186372" description="Extracellular protein" evidence="2">
    <location>
        <begin position="24"/>
        <end position="411"/>
    </location>
</feature>
<organism evidence="3 4">
    <name type="scientific">Lactiplantibacillus daowaiensis</name>
    <dbReference type="NCBI Taxonomy" id="2559918"/>
    <lineage>
        <taxon>Bacteria</taxon>
        <taxon>Bacillati</taxon>
        <taxon>Bacillota</taxon>
        <taxon>Bacilli</taxon>
        <taxon>Lactobacillales</taxon>
        <taxon>Lactobacillaceae</taxon>
        <taxon>Lactiplantibacillus</taxon>
    </lineage>
</organism>
<evidence type="ECO:0000313" key="4">
    <source>
        <dbReference type="Proteomes" id="UP001596282"/>
    </source>
</evidence>
<feature type="coiled-coil region" evidence="1">
    <location>
        <begin position="157"/>
        <end position="207"/>
    </location>
</feature>
<proteinExistence type="predicted"/>
<gene>
    <name evidence="3" type="ORF">ACFP5Y_10135</name>
</gene>
<name>A0ABW1S146_9LACO</name>
<dbReference type="EMBL" id="JBHSSC010000039">
    <property type="protein sequence ID" value="MFC6181581.1"/>
    <property type="molecule type" value="Genomic_DNA"/>
</dbReference>
<keyword evidence="2" id="KW-0732">Signal</keyword>
<keyword evidence="1" id="KW-0175">Coiled coil</keyword>
<reference evidence="4" key="1">
    <citation type="journal article" date="2019" name="Int. J. Syst. Evol. Microbiol.">
        <title>The Global Catalogue of Microorganisms (GCM) 10K type strain sequencing project: providing services to taxonomists for standard genome sequencing and annotation.</title>
        <authorList>
            <consortium name="The Broad Institute Genomics Platform"/>
            <consortium name="The Broad Institute Genome Sequencing Center for Infectious Disease"/>
            <person name="Wu L."/>
            <person name="Ma J."/>
        </authorList>
    </citation>
    <scope>NUCLEOTIDE SEQUENCE [LARGE SCALE GENOMIC DNA]</scope>
    <source>
        <strain evidence="4">CCM 8933</strain>
    </source>
</reference>
<protein>
    <recommendedName>
        <fullName evidence="5">Extracellular protein</fullName>
    </recommendedName>
</protein>
<sequence>MQRWFLLMISTLSFGGIALTAQAATTITNPAAKQTIPTSYDRTNKSASYQGVSHQLTTNQGLRYQTYFYLPSYFAKADPHRNIYQGGVMVGHYLYLVESYNNNTTGNLVKINLTAAKKLKLTTSDRGAMARAYHYFDPKTTSGQQHQATYQIRKTRLAKLKRQLKTTIAKLASQTKQVKKARTKAIRQRLTKQLAKTKATKKQLTKQQTTLTKQQAPAVFYKKVQAVSVVGPTIETGHGQALGYDTKHKRLFIYSSHAMQPKLQVVNQTKLTTTTTYQASGTQPSVLTFDTSGHAYCGIFKGQDYYLYEGNYQGKTLQFKLQLIIKDQMTDQNQGLSYDAHNQRLYLLGDGGMTSLPVNKLRQKTLTASDLHNVTFNSTKEFENLTFDAQGYGYLTTLYSPELFKSQHPLP</sequence>
<dbReference type="RefSeq" id="WP_137628658.1">
    <property type="nucleotide sequence ID" value="NZ_BJDJ01000011.1"/>
</dbReference>
<evidence type="ECO:0000256" key="1">
    <source>
        <dbReference type="SAM" id="Coils"/>
    </source>
</evidence>
<evidence type="ECO:0008006" key="5">
    <source>
        <dbReference type="Google" id="ProtNLM"/>
    </source>
</evidence>
<evidence type="ECO:0000313" key="3">
    <source>
        <dbReference type="EMBL" id="MFC6181581.1"/>
    </source>
</evidence>
<dbReference type="Proteomes" id="UP001596282">
    <property type="component" value="Unassembled WGS sequence"/>
</dbReference>
<accession>A0ABW1S146</accession>
<comment type="caution">
    <text evidence="3">The sequence shown here is derived from an EMBL/GenBank/DDBJ whole genome shotgun (WGS) entry which is preliminary data.</text>
</comment>
<keyword evidence="4" id="KW-1185">Reference proteome</keyword>
<evidence type="ECO:0000256" key="2">
    <source>
        <dbReference type="SAM" id="SignalP"/>
    </source>
</evidence>
<feature type="signal peptide" evidence="2">
    <location>
        <begin position="1"/>
        <end position="23"/>
    </location>
</feature>